<dbReference type="HOGENOM" id="CLU_2763867_0_0_11"/>
<dbReference type="PANTHER" id="PTHR42110:SF1">
    <property type="entry name" value="L-ASPARAGINASE, PUTATIVE (AFU_ORTHOLOGUE AFUA_3G11890)-RELATED"/>
    <property type="match status" value="1"/>
</dbReference>
<evidence type="ECO:0008006" key="3">
    <source>
        <dbReference type="Google" id="ProtNLM"/>
    </source>
</evidence>
<sequence>MPSTTSHPGAGLAELAAVRRSGMIESRHFGSLVALAPDGSTLLELGDADAVILPRSTVKPLQALACLTAG</sequence>
<name>U2R693_LEIAQ</name>
<organism evidence="1 2">
    <name type="scientific">Leifsonia aquatica ATCC 14665</name>
    <dbReference type="NCBI Taxonomy" id="1358026"/>
    <lineage>
        <taxon>Bacteria</taxon>
        <taxon>Bacillati</taxon>
        <taxon>Actinomycetota</taxon>
        <taxon>Actinomycetes</taxon>
        <taxon>Micrococcales</taxon>
        <taxon>Microbacteriaceae</taxon>
        <taxon>Leifsonia</taxon>
    </lineage>
</organism>
<dbReference type="EMBL" id="AWVQ01000382">
    <property type="protein sequence ID" value="ERK70770.1"/>
    <property type="molecule type" value="Genomic_DNA"/>
</dbReference>
<dbReference type="InterPro" id="IPR010349">
    <property type="entry name" value="Asparaginase_II"/>
</dbReference>
<feature type="non-terminal residue" evidence="1">
    <location>
        <position position="70"/>
    </location>
</feature>
<dbReference type="Pfam" id="PF06089">
    <property type="entry name" value="Asparaginase_II"/>
    <property type="match status" value="1"/>
</dbReference>
<dbReference type="Proteomes" id="UP000016605">
    <property type="component" value="Unassembled WGS sequence"/>
</dbReference>
<proteinExistence type="predicted"/>
<gene>
    <name evidence="1" type="ORF">N136_02879</name>
</gene>
<evidence type="ECO:0000313" key="2">
    <source>
        <dbReference type="Proteomes" id="UP000016605"/>
    </source>
</evidence>
<accession>U2R693</accession>
<comment type="caution">
    <text evidence="1">The sequence shown here is derived from an EMBL/GenBank/DDBJ whole genome shotgun (WGS) entry which is preliminary data.</text>
</comment>
<protein>
    <recommendedName>
        <fullName evidence="3">Asparaginase</fullName>
    </recommendedName>
</protein>
<dbReference type="AlphaFoldDB" id="U2R693"/>
<dbReference type="PANTHER" id="PTHR42110">
    <property type="entry name" value="L-ASPARAGINASE, PUTATIVE (AFU_ORTHOLOGUE AFUA_3G11890)-RELATED"/>
    <property type="match status" value="1"/>
</dbReference>
<dbReference type="RefSeq" id="WP_021763340.1">
    <property type="nucleotide sequence ID" value="NZ_KI272264.1"/>
</dbReference>
<reference evidence="1 2" key="1">
    <citation type="submission" date="2013-08" db="EMBL/GenBank/DDBJ databases">
        <authorList>
            <person name="Weinstock G."/>
            <person name="Sodergren E."/>
            <person name="Wylie T."/>
            <person name="Fulton L."/>
            <person name="Fulton R."/>
            <person name="Fronick C."/>
            <person name="O'Laughlin M."/>
            <person name="Godfrey J."/>
            <person name="Miner T."/>
            <person name="Herter B."/>
            <person name="Appelbaum E."/>
            <person name="Cordes M."/>
            <person name="Lek S."/>
            <person name="Wollam A."/>
            <person name="Pepin K.H."/>
            <person name="Palsikar V.B."/>
            <person name="Mitreva M."/>
            <person name="Wilson R.K."/>
        </authorList>
    </citation>
    <scope>NUCLEOTIDE SEQUENCE [LARGE SCALE GENOMIC DNA]</scope>
    <source>
        <strain evidence="1 2">ATCC 14665</strain>
    </source>
</reference>
<evidence type="ECO:0000313" key="1">
    <source>
        <dbReference type="EMBL" id="ERK70770.1"/>
    </source>
</evidence>